<dbReference type="AlphaFoldDB" id="A0A212AAT8"/>
<feature type="chain" id="PRO_5012984770" description="DUF1190 domain-containing protein" evidence="1">
    <location>
        <begin position="30"/>
        <end position="189"/>
    </location>
</feature>
<dbReference type="Proteomes" id="UP000196878">
    <property type="component" value="Unassembled WGS sequence"/>
</dbReference>
<gene>
    <name evidence="2" type="ORF">CDV49_11400</name>
</gene>
<comment type="caution">
    <text evidence="2">The sequence shown here is derived from an EMBL/GenBank/DDBJ whole genome shotgun (WGS) entry which is preliminary data.</text>
</comment>
<keyword evidence="3" id="KW-1185">Reference proteome</keyword>
<dbReference type="OrthoDB" id="6197542at2"/>
<dbReference type="RefSeq" id="WP_088215571.1">
    <property type="nucleotide sequence ID" value="NZ_NIPW01000020.1"/>
</dbReference>
<name>A0A212AAT8_9RHOB</name>
<proteinExistence type="predicted"/>
<organism evidence="2 3">
    <name type="scientific">Haematobacter genomosp. 1</name>
    <dbReference type="NCBI Taxonomy" id="366618"/>
    <lineage>
        <taxon>Bacteria</taxon>
        <taxon>Pseudomonadati</taxon>
        <taxon>Pseudomonadota</taxon>
        <taxon>Alphaproteobacteria</taxon>
        <taxon>Rhodobacterales</taxon>
        <taxon>Paracoccaceae</taxon>
        <taxon>Haematobacter</taxon>
    </lineage>
</organism>
<evidence type="ECO:0000313" key="2">
    <source>
        <dbReference type="EMBL" id="OWJ77429.1"/>
    </source>
</evidence>
<feature type="signal peptide" evidence="1">
    <location>
        <begin position="1"/>
        <end position="29"/>
    </location>
</feature>
<accession>A0A212AAT8</accession>
<sequence length="189" mass="21386">MLQNRSISAALFPVIAAFATFSAPSEAKAYDIDCKLILCLAGGFPATCGDAYDHMIDRLRDGKSPIGTCTMSDGAEYKDYEIDYSFANRTSSEAWICPEGKNKHFSRSYDGDSREVVKVFCYDERRRLGYGRDRDERYYYTGVSTPEYKNMRVQITVEPGTDAEYTNGVQRYRTSNSYGYGGTRVTFRP</sequence>
<evidence type="ECO:0008006" key="4">
    <source>
        <dbReference type="Google" id="ProtNLM"/>
    </source>
</evidence>
<dbReference type="EMBL" id="NIPW01000020">
    <property type="protein sequence ID" value="OWJ77429.1"/>
    <property type="molecule type" value="Genomic_DNA"/>
</dbReference>
<protein>
    <recommendedName>
        <fullName evidence="4">DUF1190 domain-containing protein</fullName>
    </recommendedName>
</protein>
<reference evidence="2 3" key="1">
    <citation type="submission" date="2016-12" db="EMBL/GenBank/DDBJ databases">
        <title>Comparison of Traditional DNA-DNA Hybridization with In Silico Genomic Analysis.</title>
        <authorList>
            <person name="Nicholson A.C."/>
            <person name="Humrighouse B.W."/>
            <person name="Graziano J."/>
            <person name="Lasker B."/>
            <person name="Whitney A.M."/>
            <person name="Mcquiston J.R."/>
        </authorList>
    </citation>
    <scope>NUCLEOTIDE SEQUENCE [LARGE SCALE GENOMIC DNA]</scope>
    <source>
        <strain evidence="2 3">H2240</strain>
    </source>
</reference>
<evidence type="ECO:0000256" key="1">
    <source>
        <dbReference type="SAM" id="SignalP"/>
    </source>
</evidence>
<evidence type="ECO:0000313" key="3">
    <source>
        <dbReference type="Proteomes" id="UP000196878"/>
    </source>
</evidence>
<keyword evidence="1" id="KW-0732">Signal</keyword>